<protein>
    <submittedName>
        <fullName evidence="1">Uncharacterized protein</fullName>
    </submittedName>
</protein>
<dbReference type="EMBL" id="RJLN01000044">
    <property type="protein sequence ID" value="RNL98001.1"/>
    <property type="molecule type" value="Genomic_DNA"/>
</dbReference>
<name>A0ABX9WDV7_9ACTN</name>
<evidence type="ECO:0000313" key="1">
    <source>
        <dbReference type="EMBL" id="RNL98001.1"/>
    </source>
</evidence>
<sequence length="101" mass="10512">MAEVAIEFVGGDPGINSDLEKRLSASGIQTITVDAGVGVRVDGVADSDRIGAVLSSFIGERTDSFKLRLDGPGEEALIHEVRVVADPATLAAFLRAAAYLL</sequence>
<organism evidence="1 2">
    <name type="scientific">Micromonospora solifontis</name>
    <dbReference type="NCBI Taxonomy" id="2487138"/>
    <lineage>
        <taxon>Bacteria</taxon>
        <taxon>Bacillati</taxon>
        <taxon>Actinomycetota</taxon>
        <taxon>Actinomycetes</taxon>
        <taxon>Micromonosporales</taxon>
        <taxon>Micromonosporaceae</taxon>
        <taxon>Micromonospora</taxon>
    </lineage>
</organism>
<gene>
    <name evidence="1" type="ORF">EFE23_16505</name>
</gene>
<proteinExistence type="predicted"/>
<reference evidence="1 2" key="1">
    <citation type="submission" date="2018-11" db="EMBL/GenBank/DDBJ databases">
        <title>Micromonospora sp. PPF5-17, a new actinomycetes isolated from a hot spring soil.</title>
        <authorList>
            <person name="Thawai C."/>
        </authorList>
    </citation>
    <scope>NUCLEOTIDE SEQUENCE [LARGE SCALE GENOMIC DNA]</scope>
    <source>
        <strain evidence="1 2">PPF5-17</strain>
    </source>
</reference>
<dbReference type="RefSeq" id="WP_123241823.1">
    <property type="nucleotide sequence ID" value="NZ_JAAHBY010000044.1"/>
</dbReference>
<comment type="caution">
    <text evidence="1">The sequence shown here is derived from an EMBL/GenBank/DDBJ whole genome shotgun (WGS) entry which is preliminary data.</text>
</comment>
<keyword evidence="2" id="KW-1185">Reference proteome</keyword>
<evidence type="ECO:0000313" key="2">
    <source>
        <dbReference type="Proteomes" id="UP000280698"/>
    </source>
</evidence>
<dbReference type="Proteomes" id="UP000280698">
    <property type="component" value="Unassembled WGS sequence"/>
</dbReference>
<accession>A0ABX9WDV7</accession>